<reference evidence="2" key="1">
    <citation type="journal article" date="2015" name="Nature">
        <title>Complex archaea that bridge the gap between prokaryotes and eukaryotes.</title>
        <authorList>
            <person name="Spang A."/>
            <person name="Saw J.H."/>
            <person name="Jorgensen S.L."/>
            <person name="Zaremba-Niedzwiedzka K."/>
            <person name="Martijn J."/>
            <person name="Lind A.E."/>
            <person name="van Eijk R."/>
            <person name="Schleper C."/>
            <person name="Guy L."/>
            <person name="Ettema T.J."/>
        </authorList>
    </citation>
    <scope>NUCLEOTIDE SEQUENCE</scope>
</reference>
<proteinExistence type="predicted"/>
<feature type="non-terminal residue" evidence="2">
    <location>
        <position position="1"/>
    </location>
</feature>
<evidence type="ECO:0000313" key="2">
    <source>
        <dbReference type="EMBL" id="KKK48343.1"/>
    </source>
</evidence>
<organism evidence="2">
    <name type="scientific">marine sediment metagenome</name>
    <dbReference type="NCBI Taxonomy" id="412755"/>
    <lineage>
        <taxon>unclassified sequences</taxon>
        <taxon>metagenomes</taxon>
        <taxon>ecological metagenomes</taxon>
    </lineage>
</organism>
<gene>
    <name evidence="2" type="ORF">LCGC14_3146090</name>
</gene>
<comment type="caution">
    <text evidence="2">The sequence shown here is derived from an EMBL/GenBank/DDBJ whole genome shotgun (WGS) entry which is preliminary data.</text>
</comment>
<sequence>GLDVSDISGDGALIRILERIEEHDGKAEAQIQEEGGSSPEAVESGVAQDTKG</sequence>
<dbReference type="EMBL" id="LAZR01069113">
    <property type="protein sequence ID" value="KKK48343.1"/>
    <property type="molecule type" value="Genomic_DNA"/>
</dbReference>
<feature type="region of interest" description="Disordered" evidence="1">
    <location>
        <begin position="25"/>
        <end position="52"/>
    </location>
</feature>
<evidence type="ECO:0000256" key="1">
    <source>
        <dbReference type="SAM" id="MobiDB-lite"/>
    </source>
</evidence>
<name>A0A0F8VVE4_9ZZZZ</name>
<dbReference type="AlphaFoldDB" id="A0A0F8VVE4"/>
<accession>A0A0F8VVE4</accession>
<protein>
    <submittedName>
        <fullName evidence="2">Uncharacterized protein</fullName>
    </submittedName>
</protein>